<dbReference type="EMBL" id="JAFLNF010000005">
    <property type="protein sequence ID" value="MBO0346245.1"/>
    <property type="molecule type" value="Genomic_DNA"/>
</dbReference>
<dbReference type="Pfam" id="PF00583">
    <property type="entry name" value="Acetyltransf_1"/>
    <property type="match status" value="1"/>
</dbReference>
<keyword evidence="1" id="KW-0808">Transferase</keyword>
<comment type="caution">
    <text evidence="4">The sequence shown here is derived from an EMBL/GenBank/DDBJ whole genome shotgun (WGS) entry which is preliminary data.</text>
</comment>
<gene>
    <name evidence="4" type="ORF">J0X15_13510</name>
</gene>
<dbReference type="RefSeq" id="WP_206941658.1">
    <property type="nucleotide sequence ID" value="NZ_JAFLNF010000005.1"/>
</dbReference>
<dbReference type="InterPro" id="IPR050832">
    <property type="entry name" value="Bact_Acetyltransf"/>
</dbReference>
<organism evidence="4 5">
    <name type="scientific">Roseibium limicola</name>
    <dbReference type="NCBI Taxonomy" id="2816037"/>
    <lineage>
        <taxon>Bacteria</taxon>
        <taxon>Pseudomonadati</taxon>
        <taxon>Pseudomonadota</taxon>
        <taxon>Alphaproteobacteria</taxon>
        <taxon>Hyphomicrobiales</taxon>
        <taxon>Stappiaceae</taxon>
        <taxon>Roseibium</taxon>
    </lineage>
</organism>
<evidence type="ECO:0000256" key="2">
    <source>
        <dbReference type="ARBA" id="ARBA00023315"/>
    </source>
</evidence>
<dbReference type="PROSITE" id="PS51186">
    <property type="entry name" value="GNAT"/>
    <property type="match status" value="1"/>
</dbReference>
<dbReference type="AlphaFoldDB" id="A0A939EQ27"/>
<protein>
    <submittedName>
        <fullName evidence="4">GNAT family N-acetyltransferase</fullName>
    </submittedName>
</protein>
<evidence type="ECO:0000313" key="4">
    <source>
        <dbReference type="EMBL" id="MBO0346245.1"/>
    </source>
</evidence>
<reference evidence="4" key="1">
    <citation type="submission" date="2021-03" db="EMBL/GenBank/DDBJ databases">
        <title>Roseibium sp. CAU 1637 isolated from Incheon.</title>
        <authorList>
            <person name="Kim W."/>
        </authorList>
    </citation>
    <scope>NUCLEOTIDE SEQUENCE</scope>
    <source>
        <strain evidence="4">CAU 1637</strain>
    </source>
</reference>
<keyword evidence="2" id="KW-0012">Acyltransferase</keyword>
<dbReference type="SUPFAM" id="SSF55729">
    <property type="entry name" value="Acyl-CoA N-acyltransferases (Nat)"/>
    <property type="match status" value="1"/>
</dbReference>
<evidence type="ECO:0000313" key="5">
    <source>
        <dbReference type="Proteomes" id="UP000664779"/>
    </source>
</evidence>
<dbReference type="GO" id="GO:0016747">
    <property type="term" value="F:acyltransferase activity, transferring groups other than amino-acyl groups"/>
    <property type="evidence" value="ECO:0007669"/>
    <property type="project" value="InterPro"/>
</dbReference>
<dbReference type="PANTHER" id="PTHR43877:SF1">
    <property type="entry name" value="ACETYLTRANSFERASE"/>
    <property type="match status" value="1"/>
</dbReference>
<accession>A0A939EQ27</accession>
<sequence length="160" mass="17014">MATAFDQLTLSLAGPEDGPALQQLYRHLIANDLEIDGAAAEAAYLRMIGHPGLSVFLGSLHGTPVTTCTLVIIPNLSRAAAPYALIENVVTDAAHRSRGYGAQLVQAAIALAWKTGCYKIMLLSGNGNAAGHRFYERLGFRTTKVGFELRAEGVPSRHPG</sequence>
<dbReference type="Gene3D" id="3.40.630.30">
    <property type="match status" value="1"/>
</dbReference>
<keyword evidence="5" id="KW-1185">Reference proteome</keyword>
<feature type="domain" description="N-acetyltransferase" evidence="3">
    <location>
        <begin position="8"/>
        <end position="160"/>
    </location>
</feature>
<proteinExistence type="predicted"/>
<dbReference type="Proteomes" id="UP000664779">
    <property type="component" value="Unassembled WGS sequence"/>
</dbReference>
<dbReference type="PANTHER" id="PTHR43877">
    <property type="entry name" value="AMINOALKYLPHOSPHONATE N-ACETYLTRANSFERASE-RELATED-RELATED"/>
    <property type="match status" value="1"/>
</dbReference>
<evidence type="ECO:0000256" key="1">
    <source>
        <dbReference type="ARBA" id="ARBA00022679"/>
    </source>
</evidence>
<name>A0A939EQ27_9HYPH</name>
<dbReference type="InterPro" id="IPR000182">
    <property type="entry name" value="GNAT_dom"/>
</dbReference>
<dbReference type="InterPro" id="IPR016181">
    <property type="entry name" value="Acyl_CoA_acyltransferase"/>
</dbReference>
<evidence type="ECO:0000259" key="3">
    <source>
        <dbReference type="PROSITE" id="PS51186"/>
    </source>
</evidence>
<dbReference type="CDD" id="cd04301">
    <property type="entry name" value="NAT_SF"/>
    <property type="match status" value="1"/>
</dbReference>